<evidence type="ECO:0000313" key="3">
    <source>
        <dbReference type="EMBL" id="KAF2400122.1"/>
    </source>
</evidence>
<feature type="compositionally biased region" description="Gly residues" evidence="1">
    <location>
        <begin position="428"/>
        <end position="443"/>
    </location>
</feature>
<evidence type="ECO:0000313" key="4">
    <source>
        <dbReference type="Proteomes" id="UP000799640"/>
    </source>
</evidence>
<dbReference type="AlphaFoldDB" id="A0A6G1HVT8"/>
<dbReference type="PANTHER" id="PTHR10335">
    <property type="entry name" value="RRNA 2-O-METHYLTRANSFERASE FIBRILLARIN"/>
    <property type="match status" value="1"/>
</dbReference>
<dbReference type="GO" id="GO:0008649">
    <property type="term" value="F:rRNA methyltransferase activity"/>
    <property type="evidence" value="ECO:0007669"/>
    <property type="project" value="TreeGrafter"/>
</dbReference>
<dbReference type="GO" id="GO:1990259">
    <property type="term" value="F:histone H2AQ104 methyltransferase activity"/>
    <property type="evidence" value="ECO:0007669"/>
    <property type="project" value="TreeGrafter"/>
</dbReference>
<dbReference type="Pfam" id="PF10307">
    <property type="entry name" value="HAD_SAK_1"/>
    <property type="match status" value="1"/>
</dbReference>
<dbReference type="GO" id="GO:0032040">
    <property type="term" value="C:small-subunit processome"/>
    <property type="evidence" value="ECO:0007669"/>
    <property type="project" value="TreeGrafter"/>
</dbReference>
<dbReference type="Proteomes" id="UP000799640">
    <property type="component" value="Unassembled WGS sequence"/>
</dbReference>
<dbReference type="OrthoDB" id="5596992at2759"/>
<name>A0A6G1HVT8_9PEZI</name>
<protein>
    <recommendedName>
        <fullName evidence="2">Swiss Army Knife RNA repair protein HAD domain-containing protein</fullName>
    </recommendedName>
</protein>
<dbReference type="PANTHER" id="PTHR10335:SF23">
    <property type="entry name" value="OB FOLD-CONTAINING PROTEIN, NUCLEIC ACID BINDING"/>
    <property type="match status" value="1"/>
</dbReference>
<evidence type="ECO:0000259" key="2">
    <source>
        <dbReference type="Pfam" id="PF10307"/>
    </source>
</evidence>
<feature type="compositionally biased region" description="Gly residues" evidence="1">
    <location>
        <begin position="454"/>
        <end position="466"/>
    </location>
</feature>
<keyword evidence="4" id="KW-1185">Reference proteome</keyword>
<feature type="region of interest" description="Disordered" evidence="1">
    <location>
        <begin position="397"/>
        <end position="497"/>
    </location>
</feature>
<dbReference type="GO" id="GO:0003723">
    <property type="term" value="F:RNA binding"/>
    <property type="evidence" value="ECO:0007669"/>
    <property type="project" value="TreeGrafter"/>
</dbReference>
<dbReference type="GO" id="GO:0031428">
    <property type="term" value="C:box C/D methylation guide snoRNP complex"/>
    <property type="evidence" value="ECO:0007669"/>
    <property type="project" value="TreeGrafter"/>
</dbReference>
<dbReference type="EMBL" id="ML996696">
    <property type="protein sequence ID" value="KAF2400122.1"/>
    <property type="molecule type" value="Genomic_DNA"/>
</dbReference>
<proteinExistence type="predicted"/>
<organism evidence="3 4">
    <name type="scientific">Trichodelitschia bisporula</name>
    <dbReference type="NCBI Taxonomy" id="703511"/>
    <lineage>
        <taxon>Eukaryota</taxon>
        <taxon>Fungi</taxon>
        <taxon>Dikarya</taxon>
        <taxon>Ascomycota</taxon>
        <taxon>Pezizomycotina</taxon>
        <taxon>Dothideomycetes</taxon>
        <taxon>Dothideomycetes incertae sedis</taxon>
        <taxon>Phaeotrichales</taxon>
        <taxon>Phaeotrichaceae</taxon>
        <taxon>Trichodelitschia</taxon>
    </lineage>
</organism>
<dbReference type="InterPro" id="IPR018812">
    <property type="entry name" value="SAK_HAD"/>
</dbReference>
<dbReference type="GO" id="GO:0000494">
    <property type="term" value="P:box C/D sno(s)RNA 3'-end processing"/>
    <property type="evidence" value="ECO:0007669"/>
    <property type="project" value="TreeGrafter"/>
</dbReference>
<sequence>MSSMAFTSSKQTPSVVALQRWSCIDTPLPEVSQIEEIHIYDFDNTLFHTPTPNRKLWHSSALGKLMGESIFANGGWWHDPSVLASTGEGIEKEEPRAWAGFWNETLVELVQLSRQQGHVLTVLLTGRGEQRFADLIKRMVRSKGLKFDMICLKRADGSAPYPTTMAYKKSLIKEIMLTYHHAREIRIYEDRQNHVREFQEFLSKFNTNPLGRLIDGKVIPVRDQASTLDNVTEVCEVQRMVNAHNVAYLAGSLGSGAFPYQLKAAVDRTCYALQRADTDKFRPFVPSAAGIDFAADEMFICMGVAPSHILSTSGKLGTAVRFRVDAVGNLETRIWAARVIPLKGQGRPRNMILATATGSGATFRDINQITNWRPVHGIEFDATVTEKQLIVIEQEYPPGQGAPEPQPEMINVDSPARSHPPAQPKGNGTHGGQPYRGGNGNRGRGQHRREPTRGGRGGGHRGGGGGRRGRGRGQRGYTDYDAGGHGPRYQGAQDLTY</sequence>
<feature type="domain" description="Swiss Army Knife RNA repair protein HAD" evidence="2">
    <location>
        <begin position="49"/>
        <end position="245"/>
    </location>
</feature>
<reference evidence="3" key="1">
    <citation type="journal article" date="2020" name="Stud. Mycol.">
        <title>101 Dothideomycetes genomes: a test case for predicting lifestyles and emergence of pathogens.</title>
        <authorList>
            <person name="Haridas S."/>
            <person name="Albert R."/>
            <person name="Binder M."/>
            <person name="Bloem J."/>
            <person name="Labutti K."/>
            <person name="Salamov A."/>
            <person name="Andreopoulos B."/>
            <person name="Baker S."/>
            <person name="Barry K."/>
            <person name="Bills G."/>
            <person name="Bluhm B."/>
            <person name="Cannon C."/>
            <person name="Castanera R."/>
            <person name="Culley D."/>
            <person name="Daum C."/>
            <person name="Ezra D."/>
            <person name="Gonzalez J."/>
            <person name="Henrissat B."/>
            <person name="Kuo A."/>
            <person name="Liang C."/>
            <person name="Lipzen A."/>
            <person name="Lutzoni F."/>
            <person name="Magnuson J."/>
            <person name="Mondo S."/>
            <person name="Nolan M."/>
            <person name="Ohm R."/>
            <person name="Pangilinan J."/>
            <person name="Park H.-J."/>
            <person name="Ramirez L."/>
            <person name="Alfaro M."/>
            <person name="Sun H."/>
            <person name="Tritt A."/>
            <person name="Yoshinaga Y."/>
            <person name="Zwiers L.-H."/>
            <person name="Turgeon B."/>
            <person name="Goodwin S."/>
            <person name="Spatafora J."/>
            <person name="Crous P."/>
            <person name="Grigoriev I."/>
        </authorList>
    </citation>
    <scope>NUCLEOTIDE SEQUENCE</scope>
    <source>
        <strain evidence="3">CBS 262.69</strain>
    </source>
</reference>
<evidence type="ECO:0000256" key="1">
    <source>
        <dbReference type="SAM" id="MobiDB-lite"/>
    </source>
</evidence>
<gene>
    <name evidence="3" type="ORF">EJ06DRAFT_511388</name>
</gene>
<accession>A0A6G1HVT8</accession>